<dbReference type="CDD" id="cd07105">
    <property type="entry name" value="ALDH_SaliADH"/>
    <property type="match status" value="1"/>
</dbReference>
<dbReference type="InterPro" id="IPR016162">
    <property type="entry name" value="Ald_DH_N"/>
</dbReference>
<sequence length="523" mass="56502">MVEVKSSRPPQKRTLKPAPLPSTYVESSRSKSEVQFALPADQPQVDVMATAGVLPLVINGQDYFPDKTFDVKSPSTDQVIHKCGAASVADAARAVDAAADALKSWRKTTPYERQAIFLKAAEVMEGRRDDLFKHMTDETGATRGWVDFNISRTIDLLKDIAGRIPTMEGSFPPTVDRNRSAIVMHEPYGVVLSIAPWNAPYILGTRSIAYPIAMGNTVVFKASELCPKTLRAIVDVFHQAGLPNGVLNMIAHAPADAAAVTSSLITNPHVKKINFTGSTNVGRIIAKLAGEHLKPVVLELGGKAPAIVWEDADLDLAAKQCATGSFLHSGQICMSTERILVHKAVSDAFQQKFAAAVANMFPVDGDAPILINTAAAQKNKQLVSNATERGASILYGDIHAQEISHNRLRPVILSGVTSEMDIYKTESFGPTVSVIEIESEEEAIRIANDTEYGLTSAIFTDDLRRGLRFAAELETGAVHINSMSVHDETSLPHGGTKASGYGRFNGSIGLAEWTRTKNVTFEK</sequence>
<comment type="caution">
    <text evidence="8">The sequence shown here is derived from an EMBL/GenBank/DDBJ whole genome shotgun (WGS) entry which is preliminary data.</text>
</comment>
<organism evidence="8 9">
    <name type="scientific">Metarhizium humberi</name>
    <dbReference type="NCBI Taxonomy" id="2596975"/>
    <lineage>
        <taxon>Eukaryota</taxon>
        <taxon>Fungi</taxon>
        <taxon>Dikarya</taxon>
        <taxon>Ascomycota</taxon>
        <taxon>Pezizomycotina</taxon>
        <taxon>Sordariomycetes</taxon>
        <taxon>Hypocreomycetidae</taxon>
        <taxon>Hypocreales</taxon>
        <taxon>Clavicipitaceae</taxon>
        <taxon>Metarhizium</taxon>
    </lineage>
</organism>
<dbReference type="PROSITE" id="PS00687">
    <property type="entry name" value="ALDEHYDE_DEHYDR_GLU"/>
    <property type="match status" value="1"/>
</dbReference>
<dbReference type="SUPFAM" id="SSF53720">
    <property type="entry name" value="ALDH-like"/>
    <property type="match status" value="1"/>
</dbReference>
<comment type="similarity">
    <text evidence="1 5">Belongs to the aldehyde dehydrogenase family.</text>
</comment>
<evidence type="ECO:0000256" key="6">
    <source>
        <dbReference type="SAM" id="MobiDB-lite"/>
    </source>
</evidence>
<keyword evidence="9" id="KW-1185">Reference proteome</keyword>
<feature type="active site" evidence="4">
    <location>
        <position position="299"/>
    </location>
</feature>
<evidence type="ECO:0000256" key="5">
    <source>
        <dbReference type="RuleBase" id="RU003345"/>
    </source>
</evidence>
<evidence type="ECO:0000313" key="8">
    <source>
        <dbReference type="EMBL" id="KAH0601246.1"/>
    </source>
</evidence>
<dbReference type="InterPro" id="IPR029510">
    <property type="entry name" value="Ald_DH_CS_GLU"/>
</dbReference>
<evidence type="ECO:0000256" key="4">
    <source>
        <dbReference type="PROSITE-ProRule" id="PRU10007"/>
    </source>
</evidence>
<dbReference type="InterPro" id="IPR016161">
    <property type="entry name" value="Ald_DH/histidinol_DH"/>
</dbReference>
<feature type="region of interest" description="Disordered" evidence="6">
    <location>
        <begin position="1"/>
        <end position="26"/>
    </location>
</feature>
<keyword evidence="3 5" id="KW-0560">Oxidoreductase</keyword>
<accession>A0A9P8SAX6</accession>
<dbReference type="Pfam" id="PF00171">
    <property type="entry name" value="Aldedh"/>
    <property type="match status" value="1"/>
</dbReference>
<keyword evidence="2" id="KW-0521">NADP</keyword>
<evidence type="ECO:0000259" key="7">
    <source>
        <dbReference type="Pfam" id="PF00171"/>
    </source>
</evidence>
<dbReference type="InterPro" id="IPR050740">
    <property type="entry name" value="Aldehyde_DH_Superfamily"/>
</dbReference>
<dbReference type="AlphaFoldDB" id="A0A9P8SAX6"/>
<reference evidence="8 9" key="1">
    <citation type="submission" date="2020-07" db="EMBL/GenBank/DDBJ databases">
        <title>Metarhizium humberi genome.</title>
        <authorList>
            <person name="Lysoe E."/>
        </authorList>
    </citation>
    <scope>NUCLEOTIDE SEQUENCE [LARGE SCALE GENOMIC DNA]</scope>
    <source>
        <strain evidence="8 9">ESALQ1638</strain>
    </source>
</reference>
<dbReference type="FunFam" id="3.40.605.10:FF:000012">
    <property type="entry name" value="NAD-dependent succinate-semialdehyde dehydrogenase"/>
    <property type="match status" value="1"/>
</dbReference>
<dbReference type="GO" id="GO:0004777">
    <property type="term" value="F:succinate-semialdehyde dehydrogenase (NAD+) activity"/>
    <property type="evidence" value="ECO:0007669"/>
    <property type="project" value="TreeGrafter"/>
</dbReference>
<dbReference type="FunFam" id="3.40.309.10:FF:000010">
    <property type="entry name" value="Gamma-aminobutyraldehyde dehydrogenase"/>
    <property type="match status" value="1"/>
</dbReference>
<dbReference type="InterPro" id="IPR015590">
    <property type="entry name" value="Aldehyde_DH_dom"/>
</dbReference>
<protein>
    <recommendedName>
        <fullName evidence="7">Aldehyde dehydrogenase domain-containing protein</fullName>
    </recommendedName>
</protein>
<proteinExistence type="inferred from homology"/>
<dbReference type="Proteomes" id="UP000764110">
    <property type="component" value="Unassembled WGS sequence"/>
</dbReference>
<dbReference type="EMBL" id="JACEFI010000001">
    <property type="protein sequence ID" value="KAH0601246.1"/>
    <property type="molecule type" value="Genomic_DNA"/>
</dbReference>
<dbReference type="PANTHER" id="PTHR43353:SF6">
    <property type="entry name" value="CYTOPLASMIC ALDEHYDE DEHYDROGENASE (EUROFUNG)"/>
    <property type="match status" value="1"/>
</dbReference>
<evidence type="ECO:0000256" key="3">
    <source>
        <dbReference type="ARBA" id="ARBA00023002"/>
    </source>
</evidence>
<dbReference type="Gene3D" id="3.40.309.10">
    <property type="entry name" value="Aldehyde Dehydrogenase, Chain A, domain 2"/>
    <property type="match status" value="1"/>
</dbReference>
<dbReference type="PANTHER" id="PTHR43353">
    <property type="entry name" value="SUCCINATE-SEMIALDEHYDE DEHYDROGENASE, MITOCHONDRIAL"/>
    <property type="match status" value="1"/>
</dbReference>
<dbReference type="InterPro" id="IPR016163">
    <property type="entry name" value="Ald_DH_C"/>
</dbReference>
<evidence type="ECO:0000313" key="9">
    <source>
        <dbReference type="Proteomes" id="UP000764110"/>
    </source>
</evidence>
<gene>
    <name evidence="8" type="ORF">MHUMG1_00118</name>
</gene>
<evidence type="ECO:0000256" key="2">
    <source>
        <dbReference type="ARBA" id="ARBA00022857"/>
    </source>
</evidence>
<feature type="domain" description="Aldehyde dehydrogenase" evidence="7">
    <location>
        <begin position="67"/>
        <end position="519"/>
    </location>
</feature>
<dbReference type="Gene3D" id="3.40.605.10">
    <property type="entry name" value="Aldehyde Dehydrogenase, Chain A, domain 1"/>
    <property type="match status" value="1"/>
</dbReference>
<dbReference type="GO" id="GO:0009450">
    <property type="term" value="P:gamma-aminobutyric acid catabolic process"/>
    <property type="evidence" value="ECO:0007669"/>
    <property type="project" value="TreeGrafter"/>
</dbReference>
<evidence type="ECO:0000256" key="1">
    <source>
        <dbReference type="ARBA" id="ARBA00009986"/>
    </source>
</evidence>
<name>A0A9P8SAX6_9HYPO</name>